<sequence length="63" mass="7414">MITVKSMKQIATSRTIASMRSLRHLGSNHSSVQDQGRRMVGYSQMVASETYRQWQQRQWQRSK</sequence>
<dbReference type="EMBL" id="JBHZOL010000031">
    <property type="protein sequence ID" value="MFE4105643.1"/>
    <property type="molecule type" value="Genomic_DNA"/>
</dbReference>
<reference evidence="1 2" key="1">
    <citation type="submission" date="2024-10" db="EMBL/GenBank/DDBJ databases">
        <authorList>
            <person name="Ratan Roy A."/>
            <person name="Morales Sandoval P.H."/>
            <person name="De Los Santos Villalobos S."/>
            <person name="Chakraborty S."/>
            <person name="Mukherjee J."/>
        </authorList>
    </citation>
    <scope>NUCLEOTIDE SEQUENCE [LARGE SCALE GENOMIC DNA]</scope>
    <source>
        <strain evidence="1 2">S1</strain>
    </source>
</reference>
<comment type="caution">
    <text evidence="1">The sequence shown here is derived from an EMBL/GenBank/DDBJ whole genome shotgun (WGS) entry which is preliminary data.</text>
</comment>
<accession>A0ABW6IBW6</accession>
<name>A0ABW6IBW6_9CYAN</name>
<protein>
    <submittedName>
        <fullName evidence="1">Uncharacterized protein</fullName>
    </submittedName>
</protein>
<keyword evidence="2" id="KW-1185">Reference proteome</keyword>
<gene>
    <name evidence="1" type="ORF">ACFVKH_05095</name>
</gene>
<evidence type="ECO:0000313" key="1">
    <source>
        <dbReference type="EMBL" id="MFE4105643.1"/>
    </source>
</evidence>
<organism evidence="1 2">
    <name type="scientific">Almyronema epifaneia S1</name>
    <dbReference type="NCBI Taxonomy" id="2991925"/>
    <lineage>
        <taxon>Bacteria</taxon>
        <taxon>Bacillati</taxon>
        <taxon>Cyanobacteriota</taxon>
        <taxon>Cyanophyceae</taxon>
        <taxon>Nodosilineales</taxon>
        <taxon>Nodosilineaceae</taxon>
        <taxon>Almyronema</taxon>
        <taxon>Almyronema epifaneia</taxon>
    </lineage>
</organism>
<evidence type="ECO:0000313" key="2">
    <source>
        <dbReference type="Proteomes" id="UP001600165"/>
    </source>
</evidence>
<dbReference type="Proteomes" id="UP001600165">
    <property type="component" value="Unassembled WGS sequence"/>
</dbReference>
<dbReference type="RefSeq" id="WP_377962573.1">
    <property type="nucleotide sequence ID" value="NZ_JBHZOL010000031.1"/>
</dbReference>
<proteinExistence type="predicted"/>